<feature type="signal peptide" evidence="11">
    <location>
        <begin position="1"/>
        <end position="22"/>
    </location>
</feature>
<evidence type="ECO:0000256" key="10">
    <source>
        <dbReference type="SAM" id="Phobius"/>
    </source>
</evidence>
<evidence type="ECO:0000256" key="7">
    <source>
        <dbReference type="ARBA" id="ARBA00023180"/>
    </source>
</evidence>
<feature type="repeat" description="Cys-rich GLG1" evidence="8">
    <location>
        <begin position="734"/>
        <end position="793"/>
    </location>
</feature>
<dbReference type="EnsemblMetazoa" id="XM_028662102.1">
    <property type="protein sequence ID" value="XP_028517903.1"/>
    <property type="gene ID" value="LOC110248814"/>
</dbReference>
<dbReference type="InterPro" id="IPR039728">
    <property type="entry name" value="GLG1"/>
</dbReference>
<feature type="compositionally biased region" description="Basic and acidic residues" evidence="9">
    <location>
        <begin position="56"/>
        <end position="77"/>
    </location>
</feature>
<feature type="transmembrane region" description="Helical" evidence="10">
    <location>
        <begin position="1139"/>
        <end position="1162"/>
    </location>
</feature>
<reference evidence="12" key="1">
    <citation type="submission" date="2022-11" db="UniProtKB">
        <authorList>
            <consortium name="EnsemblMetazoa"/>
        </authorList>
    </citation>
    <scope>IDENTIFICATION</scope>
</reference>
<dbReference type="AlphaFoldDB" id="A0A913YS66"/>
<dbReference type="PANTHER" id="PTHR11884">
    <property type="entry name" value="SELECTIN LIGAND RELATED"/>
    <property type="match status" value="1"/>
</dbReference>
<proteinExistence type="predicted"/>
<keyword evidence="2 10" id="KW-0812">Transmembrane</keyword>
<feature type="repeat" description="Cys-rich GLG1" evidence="8">
    <location>
        <begin position="975"/>
        <end position="1035"/>
    </location>
</feature>
<dbReference type="InterPro" id="IPR017873">
    <property type="entry name" value="Cys-rich_GLG1_repeat_euk"/>
</dbReference>
<dbReference type="OMA" id="MMECLIE"/>
<dbReference type="RefSeq" id="XP_028517903.1">
    <property type="nucleotide sequence ID" value="XM_028662102.1"/>
</dbReference>
<comment type="subcellular location">
    <subcellularLocation>
        <location evidence="1">Membrane</location>
        <topology evidence="1">Single-pass type I membrane protein</topology>
    </subcellularLocation>
</comment>
<feature type="chain" id="PRO_5037042597" description="Golgi apparatus protein 1" evidence="11">
    <location>
        <begin position="23"/>
        <end position="1172"/>
    </location>
</feature>
<feature type="repeat" description="Cys-rich GLG1" evidence="8">
    <location>
        <begin position="273"/>
        <end position="333"/>
    </location>
</feature>
<evidence type="ECO:0000256" key="4">
    <source>
        <dbReference type="ARBA" id="ARBA00022737"/>
    </source>
</evidence>
<feature type="repeat" description="Cys-rich GLG1" evidence="8">
    <location>
        <begin position="425"/>
        <end position="489"/>
    </location>
</feature>
<feature type="repeat" description="Cys-rich GLG1" evidence="8">
    <location>
        <begin position="364"/>
        <end position="424"/>
    </location>
</feature>
<keyword evidence="5 10" id="KW-1133">Transmembrane helix</keyword>
<evidence type="ECO:0000256" key="3">
    <source>
        <dbReference type="ARBA" id="ARBA00022729"/>
    </source>
</evidence>
<dbReference type="PANTHER" id="PTHR11884:SF1">
    <property type="entry name" value="GOLGI APPARATUS PROTEIN 1"/>
    <property type="match status" value="1"/>
</dbReference>
<dbReference type="GO" id="GO:0000139">
    <property type="term" value="C:Golgi membrane"/>
    <property type="evidence" value="ECO:0007669"/>
    <property type="project" value="InterPro"/>
</dbReference>
<dbReference type="Proteomes" id="UP000887567">
    <property type="component" value="Unplaced"/>
</dbReference>
<protein>
    <recommendedName>
        <fullName evidence="14">Golgi apparatus protein 1</fullName>
    </recommendedName>
</protein>
<keyword evidence="4" id="KW-0677">Repeat</keyword>
<evidence type="ECO:0000256" key="9">
    <source>
        <dbReference type="SAM" id="MobiDB-lite"/>
    </source>
</evidence>
<dbReference type="Pfam" id="PF00839">
    <property type="entry name" value="Cys_rich_FGFR"/>
    <property type="match status" value="15"/>
</dbReference>
<feature type="repeat" description="Cys-rich GLG1" evidence="8">
    <location>
        <begin position="614"/>
        <end position="676"/>
    </location>
</feature>
<dbReference type="GeneID" id="110248814"/>
<organism evidence="12 13">
    <name type="scientific">Exaiptasia diaphana</name>
    <name type="common">Tropical sea anemone</name>
    <name type="synonym">Aiptasia pulchella</name>
    <dbReference type="NCBI Taxonomy" id="2652724"/>
    <lineage>
        <taxon>Eukaryota</taxon>
        <taxon>Metazoa</taxon>
        <taxon>Cnidaria</taxon>
        <taxon>Anthozoa</taxon>
        <taxon>Hexacorallia</taxon>
        <taxon>Actiniaria</taxon>
        <taxon>Aiptasiidae</taxon>
        <taxon>Exaiptasia</taxon>
    </lineage>
</organism>
<feature type="region of interest" description="Disordered" evidence="9">
    <location>
        <begin position="43"/>
        <end position="98"/>
    </location>
</feature>
<name>A0A913YS66_EXADI</name>
<evidence type="ECO:0000256" key="6">
    <source>
        <dbReference type="ARBA" id="ARBA00023136"/>
    </source>
</evidence>
<evidence type="ECO:0000313" key="13">
    <source>
        <dbReference type="Proteomes" id="UP000887567"/>
    </source>
</evidence>
<sequence length="1172" mass="134487">MASRNAILFLFCVLFCTILVSSRNIHKKKPTDGVHPTKESADAALNAHQQAPVHPKITEKEKEEHKSEGEHQDKDENVGEEEDHNEIPKDHPKRKGFQGGVVLLGKHPSCLHDVQRLCHEFPPENNFDILVCLQDKAKEDDISNECHNLLWSYKKNLTCDSRFEDAAKQFCKDDLKKMPYCQHQLSKYPGKGKLVPCMLMHRQTNITNTNCLSMMTKMQAIVFSNYHLIDGFFDKCHDDVTKHQCGRITDKEEDEDIHTQNEVLECLEDHTETLTADCQKEIYRMAELSSDDYHLDRPLFYACREDREKFCAEIPSGEGRVYSCLKKHKFERTMTKECQTALTIRQKVESHDYKLEHALSDGKPVDSKCQSELFDIRKQLMEDFKINPEVVSGCEDEIQNHCSKGKEREGKTLDCLMKLAEEPKKISKKCTKALSTLLKETGAGGDYRIDHTLYTACEPVVQTTCKDKGRKDGDVMILTCLMDHLNSESMVPECREQLLHLQFFVARDFRLDQELYQACKKDAADVCHAPKFDDENDEMPSGMIVSCLYRNSFPGGKVTGNCAHHVRRAMHQRALDVHLMPEVQEACMKDLGSYCSHSIEKGQEIDCLQTNFEKLDERCRAVIKNFTEDEGQDYQLDQTLVKVCTGMVTKFCGDVVNRGESDGVLPCLIEHKNDPEMDEKCKASIEHWQLDYQLDQTLVKVCTGMVTKFCGDVVNRGESDGVLPCLIEHKNDPEMDEKCKASIEHWQLIELKDFTFSANFKKACRKDVEKLCPKAQNKHDVIKCLSKHVRDAVVEEQAHVVSEKCRKELHVAEEEEGENIKFDPELYGACTKDAETYCSDVTEGQAKVLECLKDNMESLSKECHAQVFEREKVEMQDPMVDWKLVKTCQKAIEHFCPETDPRDILKCLKEHKHEPEMDKRCLAIVTKRQKAQYENDELDPELHGACKRDIKKFCKNLSGHDMGQMMTCLKTHLDRLSEECEHYVRSVTREESLDYRLDPTLSKNCKTEINQLCSDVEPGKGRMEQCLRKHFGKIVPSSRCYAEVIRTMKEGRTDIYVDPQLYDACHLDVIKHCGDVLPGKGRVTNCLMQLKREKRHGLSRDCNVELSMRMHQWGVAKITHLESLSDLGVAITTSPSKSYFFMVFAIALAIIFIGGLVFGRFSKRIKREIKDR</sequence>
<dbReference type="PROSITE" id="PS51289">
    <property type="entry name" value="GLG1_C_RICH"/>
    <property type="match status" value="7"/>
</dbReference>
<evidence type="ECO:0000256" key="1">
    <source>
        <dbReference type="ARBA" id="ARBA00004479"/>
    </source>
</evidence>
<accession>A0A913YS66</accession>
<evidence type="ECO:0008006" key="14">
    <source>
        <dbReference type="Google" id="ProtNLM"/>
    </source>
</evidence>
<dbReference type="InterPro" id="IPR001893">
    <property type="entry name" value="Cys-rich_GLG1_repeat"/>
</dbReference>
<evidence type="ECO:0000313" key="12">
    <source>
        <dbReference type="EnsemblMetazoa" id="XP_028517903.1"/>
    </source>
</evidence>
<evidence type="ECO:0000256" key="8">
    <source>
        <dbReference type="PROSITE-ProRule" id="PRU00622"/>
    </source>
</evidence>
<dbReference type="OrthoDB" id="6018612at2759"/>
<keyword evidence="3 11" id="KW-0732">Signal</keyword>
<evidence type="ECO:0000256" key="5">
    <source>
        <dbReference type="ARBA" id="ARBA00022989"/>
    </source>
</evidence>
<keyword evidence="6 10" id="KW-0472">Membrane</keyword>
<dbReference type="KEGG" id="epa:110248814"/>
<keyword evidence="13" id="KW-1185">Reference proteome</keyword>
<keyword evidence="7" id="KW-0325">Glycoprotein</keyword>
<feature type="repeat" description="Cys-rich GLG1" evidence="8">
    <location>
        <begin position="800"/>
        <end position="860"/>
    </location>
</feature>
<evidence type="ECO:0000256" key="2">
    <source>
        <dbReference type="ARBA" id="ARBA00022692"/>
    </source>
</evidence>
<evidence type="ECO:0000256" key="11">
    <source>
        <dbReference type="SAM" id="SignalP"/>
    </source>
</evidence>